<evidence type="ECO:0000256" key="1">
    <source>
        <dbReference type="SAM" id="SignalP"/>
    </source>
</evidence>
<dbReference type="InterPro" id="IPR021109">
    <property type="entry name" value="Peptidase_aspartic_dom_sf"/>
</dbReference>
<keyword evidence="1" id="KW-0732">Signal</keyword>
<dbReference type="CDD" id="cd05483">
    <property type="entry name" value="retropepsin_like_bacteria"/>
    <property type="match status" value="1"/>
</dbReference>
<sequence length="302" mass="31989">MFVNFAFVLAGIVMMLALGGCASSGVCKPKPVALLNTAFPNSPMPIVRARMNGLPVDIMIDTGGAFSSVTPSVATALNLPVEASKSLLVAGAGGSTFTSVATVRDFQLGAARGSKILLPVLALSDHKLPDGRHLGGLIGNDILRYYDIDIDLPAQQVFLVDTFDCGTIVPWSGALHPVDFGKAGNGAPKFPVTLDGHRLTAILDTGAASSFLSEYLFHASGLAAEHPQIVGERKYSGVGNQIFIAKLYRFKTLIFGGLVWHHPIIAVGGHLAQIDNRLVIGDNLTARHEIYISNTTDQLFAR</sequence>
<dbReference type="OrthoDB" id="7274117at2"/>
<evidence type="ECO:0000313" key="3">
    <source>
        <dbReference type="Proteomes" id="UP000186308"/>
    </source>
</evidence>
<dbReference type="InterPro" id="IPR034122">
    <property type="entry name" value="Retropepsin-like_bacterial"/>
</dbReference>
<dbReference type="Proteomes" id="UP000186308">
    <property type="component" value="Unassembled WGS sequence"/>
</dbReference>
<accession>A0A8G2CLY3</accession>
<evidence type="ECO:0000313" key="2">
    <source>
        <dbReference type="EMBL" id="SIR12026.1"/>
    </source>
</evidence>
<dbReference type="AlphaFoldDB" id="A0A8G2CLY3"/>
<gene>
    <name evidence="2" type="ORF">SAMN05421828_11620</name>
</gene>
<proteinExistence type="predicted"/>
<comment type="caution">
    <text evidence="2">The sequence shown here is derived from an EMBL/GenBank/DDBJ whole genome shotgun (WGS) entry which is preliminary data.</text>
</comment>
<dbReference type="Pfam" id="PF13650">
    <property type="entry name" value="Asp_protease_2"/>
    <property type="match status" value="2"/>
</dbReference>
<keyword evidence="2" id="KW-0378">Hydrolase</keyword>
<keyword evidence="2" id="KW-0645">Protease</keyword>
<feature type="signal peptide" evidence="1">
    <location>
        <begin position="1"/>
        <end position="22"/>
    </location>
</feature>
<reference evidence="2 3" key="1">
    <citation type="submission" date="2017-01" db="EMBL/GenBank/DDBJ databases">
        <authorList>
            <person name="Varghese N."/>
            <person name="Submissions S."/>
        </authorList>
    </citation>
    <scope>NUCLEOTIDE SEQUENCE [LARGE SCALE GENOMIC DNA]</scope>
    <source>
        <strain evidence="2 3">ATCC 35905</strain>
    </source>
</reference>
<dbReference type="GO" id="GO:0006508">
    <property type="term" value="P:proteolysis"/>
    <property type="evidence" value="ECO:0007669"/>
    <property type="project" value="UniProtKB-KW"/>
</dbReference>
<organism evidence="2 3">
    <name type="scientific">Acidiphilium rubrum</name>
    <dbReference type="NCBI Taxonomy" id="526"/>
    <lineage>
        <taxon>Bacteria</taxon>
        <taxon>Pseudomonadati</taxon>
        <taxon>Pseudomonadota</taxon>
        <taxon>Alphaproteobacteria</taxon>
        <taxon>Acetobacterales</taxon>
        <taxon>Acidocellaceae</taxon>
        <taxon>Acidiphilium</taxon>
    </lineage>
</organism>
<protein>
    <submittedName>
        <fullName evidence="2">Aspartyl protease</fullName>
    </submittedName>
</protein>
<dbReference type="SUPFAM" id="SSF50630">
    <property type="entry name" value="Acid proteases"/>
    <property type="match status" value="2"/>
</dbReference>
<dbReference type="Gene3D" id="2.40.70.10">
    <property type="entry name" value="Acid Proteases"/>
    <property type="match status" value="2"/>
</dbReference>
<name>A0A8G2CLY3_ACIRU</name>
<keyword evidence="3" id="KW-1185">Reference proteome</keyword>
<dbReference type="GO" id="GO:0008233">
    <property type="term" value="F:peptidase activity"/>
    <property type="evidence" value="ECO:0007669"/>
    <property type="project" value="UniProtKB-KW"/>
</dbReference>
<dbReference type="EMBL" id="FTNE01000016">
    <property type="protein sequence ID" value="SIR12026.1"/>
    <property type="molecule type" value="Genomic_DNA"/>
</dbReference>
<feature type="chain" id="PRO_5034172102" evidence="1">
    <location>
        <begin position="23"/>
        <end position="302"/>
    </location>
</feature>